<evidence type="ECO:0000313" key="5">
    <source>
        <dbReference type="Proteomes" id="UP000254304"/>
    </source>
</evidence>
<dbReference type="Proteomes" id="UP000254304">
    <property type="component" value="Unassembled WGS sequence"/>
</dbReference>
<dbReference type="InterPro" id="IPR008397">
    <property type="entry name" value="Alginate_lyase_dom"/>
</dbReference>
<evidence type="ECO:0000313" key="4">
    <source>
        <dbReference type="EMBL" id="STQ44598.1"/>
    </source>
</evidence>
<evidence type="ECO:0000256" key="1">
    <source>
        <dbReference type="ARBA" id="ARBA00022729"/>
    </source>
</evidence>
<dbReference type="GO" id="GO:0016829">
    <property type="term" value="F:lyase activity"/>
    <property type="evidence" value="ECO:0007669"/>
    <property type="project" value="UniProtKB-KW"/>
</dbReference>
<evidence type="ECO:0000256" key="2">
    <source>
        <dbReference type="ARBA" id="ARBA00023239"/>
    </source>
</evidence>
<sequence length="67" mass="7602">MAGIAWYLDKPDVLKKMVKLMKSKLDVQLMPDGTQPAELARTRSFHYSYFDLQAISLMAVLAQKEGI</sequence>
<reference evidence="4 5" key="1">
    <citation type="submission" date="2018-06" db="EMBL/GenBank/DDBJ databases">
        <authorList>
            <consortium name="Pathogen Informatics"/>
            <person name="Doyle S."/>
        </authorList>
    </citation>
    <scope>NUCLEOTIDE SEQUENCE [LARGE SCALE GENOMIC DNA]</scope>
    <source>
        <strain evidence="4 5">NCTC12157</strain>
    </source>
</reference>
<evidence type="ECO:0000259" key="3">
    <source>
        <dbReference type="Pfam" id="PF05426"/>
    </source>
</evidence>
<name>A0A377NCS7_9GAMM</name>
<dbReference type="GO" id="GO:0042597">
    <property type="term" value="C:periplasmic space"/>
    <property type="evidence" value="ECO:0007669"/>
    <property type="project" value="InterPro"/>
</dbReference>
<protein>
    <submittedName>
        <fullName evidence="4">Alginate lyase</fullName>
    </submittedName>
</protein>
<feature type="domain" description="Alginate lyase" evidence="3">
    <location>
        <begin position="2"/>
        <end position="67"/>
    </location>
</feature>
<dbReference type="EMBL" id="UGGO01000001">
    <property type="protein sequence ID" value="STQ44598.1"/>
    <property type="molecule type" value="Genomic_DNA"/>
</dbReference>
<organism evidence="4 5">
    <name type="scientific">Ewingella americana</name>
    <dbReference type="NCBI Taxonomy" id="41202"/>
    <lineage>
        <taxon>Bacteria</taxon>
        <taxon>Pseudomonadati</taxon>
        <taxon>Pseudomonadota</taxon>
        <taxon>Gammaproteobacteria</taxon>
        <taxon>Enterobacterales</taxon>
        <taxon>Yersiniaceae</taxon>
        <taxon>Ewingella</taxon>
    </lineage>
</organism>
<gene>
    <name evidence="4" type="ORF">NCTC12157_02321</name>
</gene>
<proteinExistence type="predicted"/>
<dbReference type="SUPFAM" id="SSF48230">
    <property type="entry name" value="Chondroitin AC/alginate lyase"/>
    <property type="match status" value="1"/>
</dbReference>
<dbReference type="AlphaFoldDB" id="A0A377NCS7"/>
<dbReference type="Pfam" id="PF05426">
    <property type="entry name" value="Alginate_lyase"/>
    <property type="match status" value="1"/>
</dbReference>
<keyword evidence="1" id="KW-0732">Signal</keyword>
<dbReference type="Gene3D" id="1.50.10.100">
    <property type="entry name" value="Chondroitin AC/alginate lyase"/>
    <property type="match status" value="1"/>
</dbReference>
<keyword evidence="2 4" id="KW-0456">Lyase</keyword>
<dbReference type="InterPro" id="IPR008929">
    <property type="entry name" value="Chondroitin_lyas"/>
</dbReference>
<accession>A0A377NCS7</accession>